<evidence type="ECO:0000313" key="1">
    <source>
        <dbReference type="EMBL" id="OAJ41782.1"/>
    </source>
</evidence>
<proteinExistence type="predicted"/>
<name>A0A177WPJ3_BATDL</name>
<dbReference type="VEuPathDB" id="FungiDB:BDEG_25326"/>
<protein>
    <submittedName>
        <fullName evidence="1">Uncharacterized protein</fullName>
    </submittedName>
</protein>
<gene>
    <name evidence="1" type="ORF">BDEG_25326</name>
</gene>
<organism evidence="1 2">
    <name type="scientific">Batrachochytrium dendrobatidis (strain JEL423)</name>
    <dbReference type="NCBI Taxonomy" id="403673"/>
    <lineage>
        <taxon>Eukaryota</taxon>
        <taxon>Fungi</taxon>
        <taxon>Fungi incertae sedis</taxon>
        <taxon>Chytridiomycota</taxon>
        <taxon>Chytridiomycota incertae sedis</taxon>
        <taxon>Chytridiomycetes</taxon>
        <taxon>Rhizophydiales</taxon>
        <taxon>Rhizophydiales incertae sedis</taxon>
        <taxon>Batrachochytrium</taxon>
    </lineage>
</organism>
<reference evidence="1 2" key="2">
    <citation type="submission" date="2016-05" db="EMBL/GenBank/DDBJ databases">
        <title>Lineage-specific infection strategies underlie the spectrum of fungal disease in amphibians.</title>
        <authorList>
            <person name="Cuomo C.A."/>
            <person name="Farrer R.A."/>
            <person name="James T."/>
            <person name="Longcore J."/>
            <person name="Birren B."/>
        </authorList>
    </citation>
    <scope>NUCLEOTIDE SEQUENCE [LARGE SCALE GENOMIC DNA]</scope>
    <source>
        <strain evidence="1 2">JEL423</strain>
    </source>
</reference>
<reference evidence="1 2" key="1">
    <citation type="submission" date="2006-10" db="EMBL/GenBank/DDBJ databases">
        <title>The Genome Sequence of Batrachochytrium dendrobatidis JEL423.</title>
        <authorList>
            <consortium name="The Broad Institute Genome Sequencing Platform"/>
            <person name="Birren B."/>
            <person name="Lander E."/>
            <person name="Galagan J."/>
            <person name="Cuomo C."/>
            <person name="Devon K."/>
            <person name="Jaffe D."/>
            <person name="Butler J."/>
            <person name="Alvarez P."/>
            <person name="Gnerre S."/>
            <person name="Grabherr M."/>
            <person name="Kleber M."/>
            <person name="Mauceli E."/>
            <person name="Brockman W."/>
            <person name="Young S."/>
            <person name="LaButti K."/>
            <person name="Sykes S."/>
            <person name="DeCaprio D."/>
            <person name="Crawford M."/>
            <person name="Koehrsen M."/>
            <person name="Engels R."/>
            <person name="Montgomery P."/>
            <person name="Pearson M."/>
            <person name="Howarth C."/>
            <person name="Larson L."/>
            <person name="White J."/>
            <person name="O'Leary S."/>
            <person name="Kodira C."/>
            <person name="Zeng Q."/>
            <person name="Yandava C."/>
            <person name="Alvarado L."/>
            <person name="Longcore J."/>
            <person name="James T."/>
        </authorList>
    </citation>
    <scope>NUCLEOTIDE SEQUENCE [LARGE SCALE GENOMIC DNA]</scope>
    <source>
        <strain evidence="1 2">JEL423</strain>
    </source>
</reference>
<sequence length="358" mass="40335">MKYLSQPVLATVVSNINMQSNSAVLSSSYGPCMTDISPAQYHIQDTHTTLFGILPSSWSVSTLDQGSSQHRSRLNDMLCTQSNASLVDMPGIEPDSQLLQYRQILLNDPSLAPEAALQVIMKNIPSPPPLPNSNSQRTSNRSTHLFSWIKRLGFKHAKISRHIKSVAKKALHEAGHKELSLLLSTLWKYAHDMSNWILAACKAIRAVPLESLDFQGITICDDIETAFVSWWMIFIRLKVKVESIVQRVGNDTSILDGEMTALKSNLVEFFGKYDNVHETLEERLLGYIQKPNHNIKILMEITADVEQIKSIVANLQEAVRNAMITEPQHEFDDRQKSRFVERLTSIKKLLDRKVATAT</sequence>
<accession>A0A177WPJ3</accession>
<dbReference type="EMBL" id="DS022306">
    <property type="protein sequence ID" value="OAJ41782.1"/>
    <property type="molecule type" value="Genomic_DNA"/>
</dbReference>
<evidence type="ECO:0000313" key="2">
    <source>
        <dbReference type="Proteomes" id="UP000077115"/>
    </source>
</evidence>
<dbReference type="AlphaFoldDB" id="A0A177WPJ3"/>
<dbReference type="Proteomes" id="UP000077115">
    <property type="component" value="Unassembled WGS sequence"/>
</dbReference>